<organism evidence="1 2">
    <name type="scientific">Roseofilum acuticapitatum BLCC-M154</name>
    <dbReference type="NCBI Taxonomy" id="3022444"/>
    <lineage>
        <taxon>Bacteria</taxon>
        <taxon>Bacillati</taxon>
        <taxon>Cyanobacteriota</taxon>
        <taxon>Cyanophyceae</taxon>
        <taxon>Desertifilales</taxon>
        <taxon>Desertifilaceae</taxon>
        <taxon>Roseofilum</taxon>
        <taxon>Roseofilum acuticapitatum</taxon>
    </lineage>
</organism>
<protein>
    <submittedName>
        <fullName evidence="1">Uncharacterized protein</fullName>
    </submittedName>
</protein>
<dbReference type="EMBL" id="JAQOSP010000032">
    <property type="protein sequence ID" value="MDJ1168726.1"/>
    <property type="molecule type" value="Genomic_DNA"/>
</dbReference>
<gene>
    <name evidence="1" type="ORF">PMG71_04735</name>
</gene>
<dbReference type="Proteomes" id="UP001235303">
    <property type="component" value="Unassembled WGS sequence"/>
</dbReference>
<dbReference type="RefSeq" id="WP_283752487.1">
    <property type="nucleotide sequence ID" value="NZ_JAQOSP010000032.1"/>
</dbReference>
<proteinExistence type="predicted"/>
<sequence>MQQENILDEIHQLRAEHAKAFDYDLDAMFADWQKRQSESEREVVSLPPKQGLIRRWIRVKQDQQQEAQI</sequence>
<name>A0ABT7AQZ6_9CYAN</name>
<reference evidence="1 2" key="1">
    <citation type="submission" date="2023-01" db="EMBL/GenBank/DDBJ databases">
        <title>Novel diversity within Roseofilum (Cyanobacteria; Desertifilaceae) from marine benthic mats with descriptions of four novel species.</title>
        <authorList>
            <person name="Wang Y."/>
            <person name="Berthold D.E."/>
            <person name="Hu J."/>
            <person name="Lefler F.W."/>
            <person name="Laughinghouse H.D. IV."/>
        </authorList>
    </citation>
    <scope>NUCLEOTIDE SEQUENCE [LARGE SCALE GENOMIC DNA]</scope>
    <source>
        <strain evidence="1 2">BLCC-M154</strain>
    </source>
</reference>
<evidence type="ECO:0000313" key="1">
    <source>
        <dbReference type="EMBL" id="MDJ1168726.1"/>
    </source>
</evidence>
<keyword evidence="2" id="KW-1185">Reference proteome</keyword>
<evidence type="ECO:0000313" key="2">
    <source>
        <dbReference type="Proteomes" id="UP001235303"/>
    </source>
</evidence>
<accession>A0ABT7AQZ6</accession>
<comment type="caution">
    <text evidence="1">The sequence shown here is derived from an EMBL/GenBank/DDBJ whole genome shotgun (WGS) entry which is preliminary data.</text>
</comment>